<comment type="caution">
    <text evidence="1">The sequence shown here is derived from an EMBL/GenBank/DDBJ whole genome shotgun (WGS) entry which is preliminary data.</text>
</comment>
<accession>A0AAI9TJI2</accession>
<evidence type="ECO:0000313" key="2">
    <source>
        <dbReference type="Proteomes" id="UP001227192"/>
    </source>
</evidence>
<reference evidence="1" key="2">
    <citation type="journal article" date="2016" name="Fungal Biol.">
        <title>Ochratoxin A production by Penicillium thymicola.</title>
        <authorList>
            <person name="Nguyen H.D.T."/>
            <person name="McMullin D.R."/>
            <person name="Ponomareva E."/>
            <person name="Riley R."/>
            <person name="Pomraning K.R."/>
            <person name="Baker S.E."/>
            <person name="Seifert K.A."/>
        </authorList>
    </citation>
    <scope>NUCLEOTIDE SEQUENCE</scope>
    <source>
        <strain evidence="1">DAOM 180753</strain>
    </source>
</reference>
<gene>
    <name evidence="1" type="ORF">VN97_g5725</name>
</gene>
<dbReference type="EMBL" id="LACB01000152">
    <property type="protein sequence ID" value="KAJ9487609.1"/>
    <property type="molecule type" value="Genomic_DNA"/>
</dbReference>
<name>A0AAI9TJI2_PENTH</name>
<keyword evidence="2" id="KW-1185">Reference proteome</keyword>
<organism evidence="1 2">
    <name type="scientific">Penicillium thymicola</name>
    <dbReference type="NCBI Taxonomy" id="293382"/>
    <lineage>
        <taxon>Eukaryota</taxon>
        <taxon>Fungi</taxon>
        <taxon>Dikarya</taxon>
        <taxon>Ascomycota</taxon>
        <taxon>Pezizomycotina</taxon>
        <taxon>Eurotiomycetes</taxon>
        <taxon>Eurotiomycetidae</taxon>
        <taxon>Eurotiales</taxon>
        <taxon>Aspergillaceae</taxon>
        <taxon>Penicillium</taxon>
    </lineage>
</organism>
<sequence length="13" mass="1504">MRLKGFLGAEPWV</sequence>
<protein>
    <submittedName>
        <fullName evidence="1">Uncharacterized protein</fullName>
    </submittedName>
</protein>
<dbReference type="Proteomes" id="UP001227192">
    <property type="component" value="Unassembled WGS sequence"/>
</dbReference>
<feature type="non-terminal residue" evidence="1">
    <location>
        <position position="13"/>
    </location>
</feature>
<proteinExistence type="predicted"/>
<reference evidence="1" key="1">
    <citation type="submission" date="2015-06" db="EMBL/GenBank/DDBJ databases">
        <authorList>
            <person name="Nguyen H."/>
        </authorList>
    </citation>
    <scope>NUCLEOTIDE SEQUENCE</scope>
    <source>
        <strain evidence="1">DAOM 180753</strain>
    </source>
</reference>
<evidence type="ECO:0000313" key="1">
    <source>
        <dbReference type="EMBL" id="KAJ9487609.1"/>
    </source>
</evidence>